<accession>A0A6S7EVA1</accession>
<dbReference type="PROSITE" id="PS01124">
    <property type="entry name" value="HTH_ARAC_FAMILY_2"/>
    <property type="match status" value="1"/>
</dbReference>
<dbReference type="InterPro" id="IPR018062">
    <property type="entry name" value="HTH_AraC-typ_CS"/>
</dbReference>
<keyword evidence="3" id="KW-0804">Transcription</keyword>
<dbReference type="Gene3D" id="1.10.10.60">
    <property type="entry name" value="Homeodomain-like"/>
    <property type="match status" value="1"/>
</dbReference>
<dbReference type="OrthoDB" id="8766450at2"/>
<gene>
    <name evidence="5" type="ORF">LMG6000_00304</name>
</gene>
<dbReference type="EMBL" id="CADILH010000001">
    <property type="protein sequence ID" value="CAB3929252.1"/>
    <property type="molecule type" value="Genomic_DNA"/>
</dbReference>
<evidence type="ECO:0000259" key="4">
    <source>
        <dbReference type="PROSITE" id="PS01124"/>
    </source>
</evidence>
<keyword evidence="6" id="KW-1185">Reference proteome</keyword>
<dbReference type="Proteomes" id="UP000494183">
    <property type="component" value="Unassembled WGS sequence"/>
</dbReference>
<organism evidence="5 6">
    <name type="scientific">Achromobacter insolitus</name>
    <dbReference type="NCBI Taxonomy" id="217204"/>
    <lineage>
        <taxon>Bacteria</taxon>
        <taxon>Pseudomonadati</taxon>
        <taxon>Pseudomonadota</taxon>
        <taxon>Betaproteobacteria</taxon>
        <taxon>Burkholderiales</taxon>
        <taxon>Alcaligenaceae</taxon>
        <taxon>Achromobacter</taxon>
    </lineage>
</organism>
<dbReference type="InterPro" id="IPR018060">
    <property type="entry name" value="HTH_AraC"/>
</dbReference>
<evidence type="ECO:0000256" key="3">
    <source>
        <dbReference type="ARBA" id="ARBA00023163"/>
    </source>
</evidence>
<dbReference type="GO" id="GO:0003700">
    <property type="term" value="F:DNA-binding transcription factor activity"/>
    <property type="evidence" value="ECO:0007669"/>
    <property type="project" value="InterPro"/>
</dbReference>
<dbReference type="PANTHER" id="PTHR47893">
    <property type="entry name" value="REGULATORY PROTEIN PCHR"/>
    <property type="match status" value="1"/>
</dbReference>
<dbReference type="SUPFAM" id="SSF46689">
    <property type="entry name" value="Homeodomain-like"/>
    <property type="match status" value="2"/>
</dbReference>
<keyword evidence="2" id="KW-0238">DNA-binding</keyword>
<dbReference type="Pfam" id="PF12833">
    <property type="entry name" value="HTH_18"/>
    <property type="match status" value="1"/>
</dbReference>
<dbReference type="PANTHER" id="PTHR47893:SF1">
    <property type="entry name" value="REGULATORY PROTEIN PCHR"/>
    <property type="match status" value="1"/>
</dbReference>
<dbReference type="AlphaFoldDB" id="A0A6S7EVA1"/>
<dbReference type="GO" id="GO:0043565">
    <property type="term" value="F:sequence-specific DNA binding"/>
    <property type="evidence" value="ECO:0007669"/>
    <property type="project" value="InterPro"/>
</dbReference>
<dbReference type="GeneID" id="92764469"/>
<name>A0A6S7EVA1_9BURK</name>
<feature type="domain" description="HTH araC/xylS-type" evidence="4">
    <location>
        <begin position="221"/>
        <end position="320"/>
    </location>
</feature>
<dbReference type="RefSeq" id="WP_042793516.1">
    <property type="nucleotide sequence ID" value="NZ_CADIJK010000002.1"/>
</dbReference>
<dbReference type="KEGG" id="ais:BUW96_05445"/>
<evidence type="ECO:0000313" key="5">
    <source>
        <dbReference type="EMBL" id="CAB3929252.1"/>
    </source>
</evidence>
<proteinExistence type="predicted"/>
<evidence type="ECO:0000256" key="1">
    <source>
        <dbReference type="ARBA" id="ARBA00023015"/>
    </source>
</evidence>
<reference evidence="5 6" key="1">
    <citation type="submission" date="2020-04" db="EMBL/GenBank/DDBJ databases">
        <authorList>
            <person name="De Canck E."/>
        </authorList>
    </citation>
    <scope>NUCLEOTIDE SEQUENCE [LARGE SCALE GENOMIC DNA]</scope>
    <source>
        <strain evidence="5 6">LMG 6000</strain>
    </source>
</reference>
<dbReference type="PROSITE" id="PS00041">
    <property type="entry name" value="HTH_ARAC_FAMILY_1"/>
    <property type="match status" value="1"/>
</dbReference>
<sequence length="320" mass="35616">MNSSFPAVRFTIADFNRLGSSNGFHYRLPGFDAAGVDPEAFCIAEGRVEEHAIRAGQTLVLSDVLVHHHYESTSIMTPRFSAIVMLQGQARARVGRHDDLRLVAQGGVSAAYGDTVAMNGSHHAGQRLRSVNLSLREPDDADDDPISDQIRKALRTPAFRLRPWQVQAHLAQALEHLLECRWDDPLRAMLREAVGAQLLAHALAAMDQRTPEIGAVSPRDRRLLERVRERLHSAPGEEHTLDELAKLACMSPSTLRAKFRAAYQCSVFSWLRERRLEVAREQLARGCSVQQVAHCAGYRHATNFATAFRERYGVAPSDLG</sequence>
<dbReference type="SMART" id="SM00342">
    <property type="entry name" value="HTH_ARAC"/>
    <property type="match status" value="1"/>
</dbReference>
<dbReference type="InterPro" id="IPR053142">
    <property type="entry name" value="PchR_regulatory_protein"/>
</dbReference>
<keyword evidence="1" id="KW-0805">Transcription regulation</keyword>
<dbReference type="InterPro" id="IPR009057">
    <property type="entry name" value="Homeodomain-like_sf"/>
</dbReference>
<evidence type="ECO:0000256" key="2">
    <source>
        <dbReference type="ARBA" id="ARBA00023125"/>
    </source>
</evidence>
<protein>
    <recommendedName>
        <fullName evidence="4">HTH araC/xylS-type domain-containing protein</fullName>
    </recommendedName>
</protein>
<evidence type="ECO:0000313" key="6">
    <source>
        <dbReference type="Proteomes" id="UP000494183"/>
    </source>
</evidence>